<dbReference type="Proteomes" id="UP000828941">
    <property type="component" value="Chromosome 1"/>
</dbReference>
<evidence type="ECO:0000313" key="2">
    <source>
        <dbReference type="Proteomes" id="UP000828941"/>
    </source>
</evidence>
<reference evidence="1 2" key="1">
    <citation type="journal article" date="2022" name="DNA Res.">
        <title>Chromosomal-level genome assembly of the orchid tree Bauhinia variegata (Leguminosae; Cercidoideae) supports the allotetraploid origin hypothesis of Bauhinia.</title>
        <authorList>
            <person name="Zhong Y."/>
            <person name="Chen Y."/>
            <person name="Zheng D."/>
            <person name="Pang J."/>
            <person name="Liu Y."/>
            <person name="Luo S."/>
            <person name="Meng S."/>
            <person name="Qian L."/>
            <person name="Wei D."/>
            <person name="Dai S."/>
            <person name="Zhou R."/>
        </authorList>
    </citation>
    <scope>NUCLEOTIDE SEQUENCE [LARGE SCALE GENOMIC DNA]</scope>
    <source>
        <strain evidence="1">BV-YZ2020</strain>
    </source>
</reference>
<gene>
    <name evidence="1" type="ORF">L6164_001238</name>
</gene>
<protein>
    <submittedName>
        <fullName evidence="1">Uncharacterized protein</fullName>
    </submittedName>
</protein>
<comment type="caution">
    <text evidence="1">The sequence shown here is derived from an EMBL/GenBank/DDBJ whole genome shotgun (WGS) entry which is preliminary data.</text>
</comment>
<sequence>MATENFSIKIPTETLAIKFTGKNYEAWKFQFKMLLKGKDLWSDIDGSSRQWETKDAQFISWILGSIEAHVMNNLRSFGTAKKKWDYLKLIYYQDNTARRF</sequence>
<accession>A0ACB9Q916</accession>
<evidence type="ECO:0000313" key="1">
    <source>
        <dbReference type="EMBL" id="KAI4357278.1"/>
    </source>
</evidence>
<name>A0ACB9Q916_BAUVA</name>
<dbReference type="EMBL" id="CM039426">
    <property type="protein sequence ID" value="KAI4357278.1"/>
    <property type="molecule type" value="Genomic_DNA"/>
</dbReference>
<keyword evidence="2" id="KW-1185">Reference proteome</keyword>
<proteinExistence type="predicted"/>
<organism evidence="1 2">
    <name type="scientific">Bauhinia variegata</name>
    <name type="common">Purple orchid tree</name>
    <name type="synonym">Phanera variegata</name>
    <dbReference type="NCBI Taxonomy" id="167791"/>
    <lineage>
        <taxon>Eukaryota</taxon>
        <taxon>Viridiplantae</taxon>
        <taxon>Streptophyta</taxon>
        <taxon>Embryophyta</taxon>
        <taxon>Tracheophyta</taxon>
        <taxon>Spermatophyta</taxon>
        <taxon>Magnoliopsida</taxon>
        <taxon>eudicotyledons</taxon>
        <taxon>Gunneridae</taxon>
        <taxon>Pentapetalae</taxon>
        <taxon>rosids</taxon>
        <taxon>fabids</taxon>
        <taxon>Fabales</taxon>
        <taxon>Fabaceae</taxon>
        <taxon>Cercidoideae</taxon>
        <taxon>Cercideae</taxon>
        <taxon>Bauhiniinae</taxon>
        <taxon>Bauhinia</taxon>
    </lineage>
</organism>